<reference evidence="14 16" key="3">
    <citation type="submission" date="2018-04" db="EMBL/GenBank/DDBJ databases">
        <title>Genomic Encyclopedia of Type Strains, Phase IV (KMG-IV): sequencing the most valuable type-strain genomes for metagenomic binning, comparative biology and taxonomic classification.</title>
        <authorList>
            <person name="Goeker M."/>
        </authorList>
    </citation>
    <scope>NUCLEOTIDE SEQUENCE [LARGE SCALE GENOMIC DNA]</scope>
    <source>
        <strain evidence="14 16">DSM 26588</strain>
    </source>
</reference>
<keyword evidence="8 9" id="KW-0234">DNA repair</keyword>
<dbReference type="NCBIfam" id="TIGR00628">
    <property type="entry name" value="ung"/>
    <property type="match status" value="1"/>
</dbReference>
<keyword evidence="15" id="KW-1185">Reference proteome</keyword>
<evidence type="ECO:0000313" key="16">
    <source>
        <dbReference type="Proteomes" id="UP000245778"/>
    </source>
</evidence>
<dbReference type="PANTHER" id="PTHR11264:SF0">
    <property type="entry name" value="URACIL-DNA GLYCOSYLASE"/>
    <property type="match status" value="1"/>
</dbReference>
<dbReference type="SMART" id="SM00986">
    <property type="entry name" value="UDG"/>
    <property type="match status" value="1"/>
</dbReference>
<reference evidence="15" key="2">
    <citation type="submission" date="2015-04" db="EMBL/GenBank/DDBJ databases">
        <title>A butyrogenic pathway from the amino acid lysine in a human gut commensal.</title>
        <authorList>
            <person name="de Vos W.M."/>
            <person name="Bui N.T.P."/>
            <person name="Plugge C.M."/>
            <person name="Ritari J."/>
        </authorList>
    </citation>
    <scope>NUCLEOTIDE SEQUENCE [LARGE SCALE GENOMIC DNA]</scope>
    <source>
        <strain evidence="15">AF211</strain>
    </source>
</reference>
<evidence type="ECO:0000313" key="14">
    <source>
        <dbReference type="EMBL" id="PVY59056.1"/>
    </source>
</evidence>
<organism evidence="13 15">
    <name type="scientific">Intestinimonas butyriciproducens</name>
    <dbReference type="NCBI Taxonomy" id="1297617"/>
    <lineage>
        <taxon>Bacteria</taxon>
        <taxon>Bacillati</taxon>
        <taxon>Bacillota</taxon>
        <taxon>Clostridia</taxon>
        <taxon>Eubacteriales</taxon>
        <taxon>Intestinimonas</taxon>
    </lineage>
</organism>
<dbReference type="Proteomes" id="UP000245778">
    <property type="component" value="Unassembled WGS sequence"/>
</dbReference>
<evidence type="ECO:0000256" key="2">
    <source>
        <dbReference type="ARBA" id="ARBA00002631"/>
    </source>
</evidence>
<dbReference type="Proteomes" id="UP000064844">
    <property type="component" value="Chromosome"/>
</dbReference>
<dbReference type="HAMAP" id="MF_00148">
    <property type="entry name" value="UDG"/>
    <property type="match status" value="1"/>
</dbReference>
<dbReference type="PANTHER" id="PTHR11264">
    <property type="entry name" value="URACIL-DNA GLYCOSYLASE"/>
    <property type="match status" value="1"/>
</dbReference>
<keyword evidence="9" id="KW-0963">Cytoplasm</keyword>
<dbReference type="eggNOG" id="COG0692">
    <property type="taxonomic scope" value="Bacteria"/>
</dbReference>
<evidence type="ECO:0000256" key="10">
    <source>
        <dbReference type="PROSITE-ProRule" id="PRU10072"/>
    </source>
</evidence>
<evidence type="ECO:0000313" key="13">
    <source>
        <dbReference type="EMBL" id="ALP94132.1"/>
    </source>
</evidence>
<protein>
    <recommendedName>
        <fullName evidence="5 9">Uracil-DNA glycosylase</fullName>
        <shortName evidence="9">UDG</shortName>
        <ecNumber evidence="4 9">3.2.2.27</ecNumber>
    </recommendedName>
</protein>
<dbReference type="NCBIfam" id="NF003588">
    <property type="entry name" value="PRK05254.1-1"/>
    <property type="match status" value="1"/>
</dbReference>
<evidence type="ECO:0000256" key="7">
    <source>
        <dbReference type="ARBA" id="ARBA00022801"/>
    </source>
</evidence>
<dbReference type="NCBIfam" id="NF003589">
    <property type="entry name" value="PRK05254.1-2"/>
    <property type="match status" value="1"/>
</dbReference>
<dbReference type="GeneID" id="93229166"/>
<dbReference type="SUPFAM" id="SSF52141">
    <property type="entry name" value="Uracil-DNA glycosylase-like"/>
    <property type="match status" value="1"/>
</dbReference>
<sequence length="228" mass="25218">MELEGLGKWGPLLQEEYKKEYFLRLAERVDTAYSRGDPRVFPPREALFRAFSRTPPERVRAVILGQDPYPTKAHADGLAFSVREGIRPLPRSLQNILKELREDVGITPSHGAGDLSVWADRGVLLLNTTLTVYEGAAGSHGRWGWERFTAQALRLTRALPQPVAYLLWGGHAQNTAVGAGIPRSGEGVFVSAHPSPLSAGRGFFGSRPFSRVNAFLRERGGEEIDWSL</sequence>
<dbReference type="KEGG" id="ibu:IB211_01741c"/>
<accession>A0A0S2W445</accession>
<evidence type="ECO:0000256" key="6">
    <source>
        <dbReference type="ARBA" id="ARBA00022763"/>
    </source>
</evidence>
<evidence type="ECO:0000256" key="3">
    <source>
        <dbReference type="ARBA" id="ARBA00008184"/>
    </source>
</evidence>
<dbReference type="OrthoDB" id="9804372at2"/>
<dbReference type="PATRIC" id="fig|1297617.4.peg.1789"/>
<dbReference type="InterPro" id="IPR018085">
    <property type="entry name" value="Ura-DNA_Glyclase_AS"/>
</dbReference>
<dbReference type="NCBIfam" id="NF003592">
    <property type="entry name" value="PRK05254.1-5"/>
    <property type="match status" value="1"/>
</dbReference>
<evidence type="ECO:0000256" key="5">
    <source>
        <dbReference type="ARBA" id="ARBA00018429"/>
    </source>
</evidence>
<dbReference type="GO" id="GO:0005737">
    <property type="term" value="C:cytoplasm"/>
    <property type="evidence" value="ECO:0007669"/>
    <property type="project" value="UniProtKB-SubCell"/>
</dbReference>
<comment type="catalytic activity">
    <reaction evidence="1 9 11">
        <text>Hydrolyzes single-stranded DNA or mismatched double-stranded DNA and polynucleotides, releasing free uracil.</text>
        <dbReference type="EC" id="3.2.2.27"/>
    </reaction>
</comment>
<evidence type="ECO:0000256" key="1">
    <source>
        <dbReference type="ARBA" id="ARBA00001400"/>
    </source>
</evidence>
<dbReference type="AlphaFoldDB" id="A0A0S2W445"/>
<dbReference type="InterPro" id="IPR005122">
    <property type="entry name" value="Uracil-DNA_glycosylase-like"/>
</dbReference>
<evidence type="ECO:0000256" key="4">
    <source>
        <dbReference type="ARBA" id="ARBA00012030"/>
    </source>
</evidence>
<dbReference type="EMBL" id="CP011307">
    <property type="protein sequence ID" value="ALP94132.1"/>
    <property type="molecule type" value="Genomic_DNA"/>
</dbReference>
<feature type="active site" description="Proton acceptor" evidence="9 10">
    <location>
        <position position="67"/>
    </location>
</feature>
<keyword evidence="7 9" id="KW-0378">Hydrolase</keyword>
<evidence type="ECO:0000256" key="8">
    <source>
        <dbReference type="ARBA" id="ARBA00023204"/>
    </source>
</evidence>
<dbReference type="GO" id="GO:0097510">
    <property type="term" value="P:base-excision repair, AP site formation via deaminated base removal"/>
    <property type="evidence" value="ECO:0007669"/>
    <property type="project" value="TreeGrafter"/>
</dbReference>
<dbReference type="InterPro" id="IPR036895">
    <property type="entry name" value="Uracil-DNA_glycosylase-like_sf"/>
</dbReference>
<comment type="subcellular location">
    <subcellularLocation>
        <location evidence="9">Cytoplasm</location>
    </subcellularLocation>
</comment>
<comment type="function">
    <text evidence="2 9 11">Excises uracil residues from the DNA which can arise as a result of misincorporation of dUMP residues by DNA polymerase or due to deamination of cytosine.</text>
</comment>
<dbReference type="CDD" id="cd10027">
    <property type="entry name" value="UDG-F1-like"/>
    <property type="match status" value="1"/>
</dbReference>
<gene>
    <name evidence="9" type="primary">ung</name>
    <name evidence="14" type="ORF">C7373_10234</name>
    <name evidence="13" type="ORF">IB211_01741c</name>
</gene>
<proteinExistence type="inferred from homology"/>
<name>A0A0S2W445_9FIRM</name>
<dbReference type="Pfam" id="PF03167">
    <property type="entry name" value="UDG"/>
    <property type="match status" value="1"/>
</dbReference>
<keyword evidence="6 9" id="KW-0227">DNA damage</keyword>
<evidence type="ECO:0000256" key="11">
    <source>
        <dbReference type="RuleBase" id="RU003780"/>
    </source>
</evidence>
<dbReference type="GO" id="GO:0004844">
    <property type="term" value="F:uracil DNA N-glycosylase activity"/>
    <property type="evidence" value="ECO:0007669"/>
    <property type="project" value="UniProtKB-UniRule"/>
</dbReference>
<dbReference type="STRING" id="1297617.IB211_01741c"/>
<evidence type="ECO:0000256" key="9">
    <source>
        <dbReference type="HAMAP-Rule" id="MF_00148"/>
    </source>
</evidence>
<feature type="domain" description="Uracil-DNA glycosylase-like" evidence="12">
    <location>
        <begin position="52"/>
        <end position="216"/>
    </location>
</feature>
<dbReference type="RefSeq" id="WP_058117764.1">
    <property type="nucleotide sequence ID" value="NZ_CP011307.1"/>
</dbReference>
<evidence type="ECO:0000313" key="15">
    <source>
        <dbReference type="Proteomes" id="UP000064844"/>
    </source>
</evidence>
<dbReference type="InterPro" id="IPR002043">
    <property type="entry name" value="UDG_fam1"/>
</dbReference>
<reference evidence="13 15" key="1">
    <citation type="journal article" date="2015" name="Nat. Commun.">
        <title>Production of butyrate from lysine and the Amadori product fructoselysine by a human gut commensal.</title>
        <authorList>
            <person name="Bui T.P."/>
            <person name="Ritari J."/>
            <person name="Boeren S."/>
            <person name="de Waard P."/>
            <person name="Plugge C.M."/>
            <person name="de Vos W.M."/>
        </authorList>
    </citation>
    <scope>NUCLEOTIDE SEQUENCE [LARGE SCALE GENOMIC DNA]</scope>
    <source>
        <strain evidence="13 15">AF211</strain>
    </source>
</reference>
<dbReference type="PROSITE" id="PS00130">
    <property type="entry name" value="U_DNA_GLYCOSYLASE"/>
    <property type="match status" value="1"/>
</dbReference>
<dbReference type="EC" id="3.2.2.27" evidence="4 9"/>
<dbReference type="EMBL" id="QEKK01000002">
    <property type="protein sequence ID" value="PVY59056.1"/>
    <property type="molecule type" value="Genomic_DNA"/>
</dbReference>
<comment type="similarity">
    <text evidence="3 9 11">Belongs to the uracil-DNA glycosylase (UDG) superfamily. UNG family.</text>
</comment>
<dbReference type="SMART" id="SM00987">
    <property type="entry name" value="UreE_C"/>
    <property type="match status" value="1"/>
</dbReference>
<dbReference type="Gene3D" id="3.40.470.10">
    <property type="entry name" value="Uracil-DNA glycosylase-like domain"/>
    <property type="match status" value="1"/>
</dbReference>
<evidence type="ECO:0000259" key="12">
    <source>
        <dbReference type="SMART" id="SM00986"/>
    </source>
</evidence>